<feature type="compositionally biased region" description="Basic residues" evidence="1">
    <location>
        <begin position="382"/>
        <end position="394"/>
    </location>
</feature>
<name>A0A0C3K273_9AGAM</name>
<dbReference type="HOGENOM" id="CLU_048322_0_0_1"/>
<feature type="compositionally biased region" description="Basic and acidic residues" evidence="1">
    <location>
        <begin position="300"/>
        <end position="316"/>
    </location>
</feature>
<reference evidence="2 3" key="1">
    <citation type="submission" date="2014-04" db="EMBL/GenBank/DDBJ databases">
        <authorList>
            <consortium name="DOE Joint Genome Institute"/>
            <person name="Kuo A."/>
            <person name="Girlanda M."/>
            <person name="Perotto S."/>
            <person name="Kohler A."/>
            <person name="Nagy L.G."/>
            <person name="Floudas D."/>
            <person name="Copeland A."/>
            <person name="Barry K.W."/>
            <person name="Cichocki N."/>
            <person name="Veneault-Fourrey C."/>
            <person name="LaButti K."/>
            <person name="Lindquist E.A."/>
            <person name="Lipzen A."/>
            <person name="Lundell T."/>
            <person name="Morin E."/>
            <person name="Murat C."/>
            <person name="Sun H."/>
            <person name="Tunlid A."/>
            <person name="Henrissat B."/>
            <person name="Grigoriev I.V."/>
            <person name="Hibbett D.S."/>
            <person name="Martin F."/>
            <person name="Nordberg H.P."/>
            <person name="Cantor M.N."/>
            <person name="Hua S.X."/>
        </authorList>
    </citation>
    <scope>NUCLEOTIDE SEQUENCE [LARGE SCALE GENOMIC DNA]</scope>
    <source>
        <strain evidence="2 3">MUT 4182</strain>
    </source>
</reference>
<feature type="region of interest" description="Disordered" evidence="1">
    <location>
        <begin position="241"/>
        <end position="275"/>
    </location>
</feature>
<organism evidence="2 3">
    <name type="scientific">Tulasnella calospora MUT 4182</name>
    <dbReference type="NCBI Taxonomy" id="1051891"/>
    <lineage>
        <taxon>Eukaryota</taxon>
        <taxon>Fungi</taxon>
        <taxon>Dikarya</taxon>
        <taxon>Basidiomycota</taxon>
        <taxon>Agaricomycotina</taxon>
        <taxon>Agaricomycetes</taxon>
        <taxon>Cantharellales</taxon>
        <taxon>Tulasnellaceae</taxon>
        <taxon>Tulasnella</taxon>
    </lineage>
</organism>
<feature type="region of interest" description="Disordered" evidence="1">
    <location>
        <begin position="374"/>
        <end position="456"/>
    </location>
</feature>
<feature type="compositionally biased region" description="Basic and acidic residues" evidence="1">
    <location>
        <begin position="434"/>
        <end position="456"/>
    </location>
</feature>
<feature type="region of interest" description="Disordered" evidence="1">
    <location>
        <begin position="300"/>
        <end position="355"/>
    </location>
</feature>
<feature type="compositionally biased region" description="Low complexity" evidence="1">
    <location>
        <begin position="423"/>
        <end position="432"/>
    </location>
</feature>
<sequence>MLRNGKYYTSATSSTGSDSNYHYPTSATLESTQHRNGEDTQGSIVADSDIEILDNVVNNDIPETDGSQMPAQTDAGQRTPLPATQADAADELPATNETIPTNYFDGIEMKIDDDGQPTIRVRYRGYEAEEDGAMHPTLFSAPPDVDIPVMFNALPETDVPFQYKEPIPFSPSASLIELLTHDAQPRNEETLNFSDIEEDFDYDTYGLGDTDLSPETKDLIDRIEKLEDFDLRSNKNVHLMASRGKKHRHEKYKNAEDTAASSYDRKGKGRELGTRPEETEQIMNDKEFAEREQAKIFEEDSKMLAGKADETGNLHKDKPKRKRGEKKHKSKSHLHLTQWIETPSPSPGARIPAASPVRALKQLPSGGYLAQAWTEDAGNKKKDYRNKVSKHTRRRLEARDAKLQAWREGSDISEPAAGGGGPPDDSSSSSSDSSDEKRIVTLVEDDMRGLVEGVRH</sequence>
<feature type="region of interest" description="Disordered" evidence="1">
    <location>
        <begin position="59"/>
        <end position="80"/>
    </location>
</feature>
<feature type="compositionally biased region" description="Basic and acidic residues" evidence="1">
    <location>
        <begin position="263"/>
        <end position="275"/>
    </location>
</feature>
<feature type="compositionally biased region" description="Polar residues" evidence="1">
    <location>
        <begin position="65"/>
        <end position="76"/>
    </location>
</feature>
<reference evidence="3" key="2">
    <citation type="submission" date="2015-01" db="EMBL/GenBank/DDBJ databases">
        <title>Evolutionary Origins and Diversification of the Mycorrhizal Mutualists.</title>
        <authorList>
            <consortium name="DOE Joint Genome Institute"/>
            <consortium name="Mycorrhizal Genomics Consortium"/>
            <person name="Kohler A."/>
            <person name="Kuo A."/>
            <person name="Nagy L.G."/>
            <person name="Floudas D."/>
            <person name="Copeland A."/>
            <person name="Barry K.W."/>
            <person name="Cichocki N."/>
            <person name="Veneault-Fourrey C."/>
            <person name="LaButti K."/>
            <person name="Lindquist E.A."/>
            <person name="Lipzen A."/>
            <person name="Lundell T."/>
            <person name="Morin E."/>
            <person name="Murat C."/>
            <person name="Riley R."/>
            <person name="Ohm R."/>
            <person name="Sun H."/>
            <person name="Tunlid A."/>
            <person name="Henrissat B."/>
            <person name="Grigoriev I.V."/>
            <person name="Hibbett D.S."/>
            <person name="Martin F."/>
        </authorList>
    </citation>
    <scope>NUCLEOTIDE SEQUENCE [LARGE SCALE GENOMIC DNA]</scope>
    <source>
        <strain evidence="3">MUT 4182</strain>
    </source>
</reference>
<feature type="compositionally biased region" description="Polar residues" evidence="1">
    <location>
        <begin position="7"/>
        <end position="31"/>
    </location>
</feature>
<dbReference type="Proteomes" id="UP000054248">
    <property type="component" value="Unassembled WGS sequence"/>
</dbReference>
<evidence type="ECO:0000313" key="2">
    <source>
        <dbReference type="EMBL" id="KIO15518.1"/>
    </source>
</evidence>
<accession>A0A0C3K273</accession>
<evidence type="ECO:0000256" key="1">
    <source>
        <dbReference type="SAM" id="MobiDB-lite"/>
    </source>
</evidence>
<keyword evidence="3" id="KW-1185">Reference proteome</keyword>
<feature type="compositionally biased region" description="Basic residues" evidence="1">
    <location>
        <begin position="317"/>
        <end position="334"/>
    </location>
</feature>
<evidence type="ECO:0000313" key="3">
    <source>
        <dbReference type="Proteomes" id="UP000054248"/>
    </source>
</evidence>
<dbReference type="AlphaFoldDB" id="A0A0C3K273"/>
<protein>
    <submittedName>
        <fullName evidence="2">Uncharacterized protein</fullName>
    </submittedName>
</protein>
<feature type="region of interest" description="Disordered" evidence="1">
    <location>
        <begin position="1"/>
        <end position="47"/>
    </location>
</feature>
<dbReference type="EMBL" id="KN824001">
    <property type="protein sequence ID" value="KIO15518.1"/>
    <property type="molecule type" value="Genomic_DNA"/>
</dbReference>
<gene>
    <name evidence="2" type="ORF">M407DRAFT_34896</name>
</gene>
<proteinExistence type="predicted"/>